<evidence type="ECO:0000313" key="4">
    <source>
        <dbReference type="EMBL" id="RKQ87287.1"/>
    </source>
</evidence>
<proteinExistence type="inferred from homology"/>
<organism evidence="4 5">
    <name type="scientific">Solirubrobacter pauli</name>
    <dbReference type="NCBI Taxonomy" id="166793"/>
    <lineage>
        <taxon>Bacteria</taxon>
        <taxon>Bacillati</taxon>
        <taxon>Actinomycetota</taxon>
        <taxon>Thermoleophilia</taxon>
        <taxon>Solirubrobacterales</taxon>
        <taxon>Solirubrobacteraceae</taxon>
        <taxon>Solirubrobacter</taxon>
    </lineage>
</organism>
<dbReference type="InterPro" id="IPR006619">
    <property type="entry name" value="PGRP_domain_met/bac"/>
</dbReference>
<keyword evidence="5" id="KW-1185">Reference proteome</keyword>
<dbReference type="GO" id="GO:0008270">
    <property type="term" value="F:zinc ion binding"/>
    <property type="evidence" value="ECO:0007669"/>
    <property type="project" value="InterPro"/>
</dbReference>
<evidence type="ECO:0000259" key="2">
    <source>
        <dbReference type="SMART" id="SM00644"/>
    </source>
</evidence>
<dbReference type="AlphaFoldDB" id="A0A660L023"/>
<dbReference type="PANTHER" id="PTHR11022:SF41">
    <property type="entry name" value="PEPTIDOGLYCAN-RECOGNITION PROTEIN LC-RELATED"/>
    <property type="match status" value="1"/>
</dbReference>
<dbReference type="CDD" id="cd06583">
    <property type="entry name" value="PGRP"/>
    <property type="match status" value="1"/>
</dbReference>
<dbReference type="GO" id="GO:0009253">
    <property type="term" value="P:peptidoglycan catabolic process"/>
    <property type="evidence" value="ECO:0007669"/>
    <property type="project" value="InterPro"/>
</dbReference>
<evidence type="ECO:0000256" key="1">
    <source>
        <dbReference type="ARBA" id="ARBA00007553"/>
    </source>
</evidence>
<protein>
    <submittedName>
        <fullName evidence="4">N-acetylmuramoyl-L-alanine amidase</fullName>
    </submittedName>
</protein>
<dbReference type="RefSeq" id="WP_170179430.1">
    <property type="nucleotide sequence ID" value="NZ_RBIL01000002.1"/>
</dbReference>
<sequence>MDLSRRQVLGLGAVALGALRLPTTANAKAASQPRLFELPLGTVNAHGWQLTDPLKAPDRFDLVGLRWAKGSHLHAQVRAREAGGRWTRWTALPHPHVPLDGTDPAFTGTADELQFRFKGQARRLTARFVRSLDDAPRKPRARASQQGPLVIPRDSWGAAQAPPRGAPSYGVVQAAFVHHTAGSIEYAPEDSPGIVLGIARYHIESNGWNDIGYNFLVDRYGNVFEGRAGGIEAAVVGAQAEGFNRDTTGIACLGTFTAVPLDDPAIEALAKLIGWKLSIHGVPVQGQVTLTSGGGSTNRYPSGTPVVFERISGHRDSNQTTCPGDQLYAQLPHLRTRAARYAFSASGLTVKAAGQKGLKPVTVSGQLRFADGSSAASAPLSIEYTTAGSAWTPISTTNAGPDGSWAVSVTLPASGQVRAVFAGDAARGRLESTPITVKVVPSLVLTTDKRRARHNTAFAVSGVLTPSQPRVECVLEKQVRGRWTRIQRKRINVRGGRFATKVKPKTPGLYRVSIVADGVVRRRTLRALR</sequence>
<dbReference type="SMART" id="SM00644">
    <property type="entry name" value="Ami_2"/>
    <property type="match status" value="1"/>
</dbReference>
<dbReference type="PROSITE" id="PS51318">
    <property type="entry name" value="TAT"/>
    <property type="match status" value="1"/>
</dbReference>
<gene>
    <name evidence="4" type="ORF">C8N24_5308</name>
</gene>
<comment type="caution">
    <text evidence="4">The sequence shown here is derived from an EMBL/GenBank/DDBJ whole genome shotgun (WGS) entry which is preliminary data.</text>
</comment>
<dbReference type="SUPFAM" id="SSF55846">
    <property type="entry name" value="N-acetylmuramoyl-L-alanine amidase-like"/>
    <property type="match status" value="1"/>
</dbReference>
<dbReference type="InterPro" id="IPR036505">
    <property type="entry name" value="Amidase/PGRP_sf"/>
</dbReference>
<dbReference type="EMBL" id="RBIL01000002">
    <property type="protein sequence ID" value="RKQ87287.1"/>
    <property type="molecule type" value="Genomic_DNA"/>
</dbReference>
<feature type="domain" description="Peptidoglycan recognition protein family" evidence="3">
    <location>
        <begin position="148"/>
        <end position="295"/>
    </location>
</feature>
<feature type="domain" description="N-acetylmuramoyl-L-alanine amidase" evidence="2">
    <location>
        <begin position="156"/>
        <end position="324"/>
    </location>
</feature>
<reference evidence="4 5" key="1">
    <citation type="submission" date="2018-10" db="EMBL/GenBank/DDBJ databases">
        <title>Genomic Encyclopedia of Archaeal and Bacterial Type Strains, Phase II (KMG-II): from individual species to whole genera.</title>
        <authorList>
            <person name="Goeker M."/>
        </authorList>
    </citation>
    <scope>NUCLEOTIDE SEQUENCE [LARGE SCALE GENOMIC DNA]</scope>
    <source>
        <strain evidence="4 5">DSM 14954</strain>
    </source>
</reference>
<dbReference type="SMART" id="SM00701">
    <property type="entry name" value="PGRP"/>
    <property type="match status" value="1"/>
</dbReference>
<name>A0A660L023_9ACTN</name>
<dbReference type="PANTHER" id="PTHR11022">
    <property type="entry name" value="PEPTIDOGLYCAN RECOGNITION PROTEIN"/>
    <property type="match status" value="1"/>
</dbReference>
<accession>A0A660L023</accession>
<dbReference type="Proteomes" id="UP000278962">
    <property type="component" value="Unassembled WGS sequence"/>
</dbReference>
<evidence type="ECO:0000313" key="5">
    <source>
        <dbReference type="Proteomes" id="UP000278962"/>
    </source>
</evidence>
<dbReference type="Pfam" id="PF01510">
    <property type="entry name" value="Amidase_2"/>
    <property type="match status" value="1"/>
</dbReference>
<dbReference type="Gene3D" id="3.40.80.10">
    <property type="entry name" value="Peptidoglycan recognition protein-like"/>
    <property type="match status" value="1"/>
</dbReference>
<dbReference type="InterPro" id="IPR015510">
    <property type="entry name" value="PGRP"/>
</dbReference>
<evidence type="ECO:0000259" key="3">
    <source>
        <dbReference type="SMART" id="SM00701"/>
    </source>
</evidence>
<dbReference type="InterPro" id="IPR006311">
    <property type="entry name" value="TAT_signal"/>
</dbReference>
<dbReference type="InterPro" id="IPR002502">
    <property type="entry name" value="Amidase_domain"/>
</dbReference>
<dbReference type="GO" id="GO:0008745">
    <property type="term" value="F:N-acetylmuramoyl-L-alanine amidase activity"/>
    <property type="evidence" value="ECO:0007669"/>
    <property type="project" value="InterPro"/>
</dbReference>
<comment type="similarity">
    <text evidence="1">Belongs to the N-acetylmuramoyl-L-alanine amidase 2 family.</text>
</comment>